<evidence type="ECO:0000313" key="3">
    <source>
        <dbReference type="RefSeq" id="XP_024886905.1"/>
    </source>
</evidence>
<protein>
    <submittedName>
        <fullName evidence="3">Craniofacial development protein 2-like</fullName>
    </submittedName>
</protein>
<dbReference type="OrthoDB" id="7553637at2759"/>
<evidence type="ECO:0000313" key="2">
    <source>
        <dbReference type="Proteomes" id="UP000504618"/>
    </source>
</evidence>
<evidence type="ECO:0000259" key="1">
    <source>
        <dbReference type="Pfam" id="PF14529"/>
    </source>
</evidence>
<dbReference type="InterPro" id="IPR005135">
    <property type="entry name" value="Endo/exonuclease/phosphatase"/>
</dbReference>
<keyword evidence="2" id="KW-1185">Reference proteome</keyword>
<dbReference type="Proteomes" id="UP000504618">
    <property type="component" value="Unplaced"/>
</dbReference>
<dbReference type="CDD" id="cd09076">
    <property type="entry name" value="L1-EN"/>
    <property type="match status" value="1"/>
</dbReference>
<dbReference type="InterPro" id="IPR027124">
    <property type="entry name" value="Swc5/CFDP1/2"/>
</dbReference>
<sequence>FRHEWIITVACPQIIAVCRLPRSTKDNDGSPPLVQVLATGASSASPIHGSSLLRADRDHHIHKMADHRSHGTQKKQENSPHIASYNIRTMRSEEHLINLEKELQNIKWDVLEISEMRLSGEAVTILKSEHLLFQRNSNENSHIGGVAFMIHKRMMKHFITKTKAISDRVIYITLKINMQIIQAYTPTSASTDEENETLYEDLTAAKNTEKAKFIIIIGDFNARVGARAATNLSYVGAFGLGERYRRGQAMVDFLSKEKIYCLNTFFKKHHKRKWTWRSRENTVKNEIDYVLATDKRMCTDVSVLNRFDIGSDHRLVRAKLQIDIRLERIKAPDS</sequence>
<dbReference type="RefSeq" id="XP_024886905.1">
    <property type="nucleotide sequence ID" value="XM_025031137.1"/>
</dbReference>
<dbReference type="Gene3D" id="3.60.10.10">
    <property type="entry name" value="Endonuclease/exonuclease/phosphatase"/>
    <property type="match status" value="1"/>
</dbReference>
<organism evidence="2 3">
    <name type="scientific">Temnothorax curvispinosus</name>
    <dbReference type="NCBI Taxonomy" id="300111"/>
    <lineage>
        <taxon>Eukaryota</taxon>
        <taxon>Metazoa</taxon>
        <taxon>Ecdysozoa</taxon>
        <taxon>Arthropoda</taxon>
        <taxon>Hexapoda</taxon>
        <taxon>Insecta</taxon>
        <taxon>Pterygota</taxon>
        <taxon>Neoptera</taxon>
        <taxon>Endopterygota</taxon>
        <taxon>Hymenoptera</taxon>
        <taxon>Apocrita</taxon>
        <taxon>Aculeata</taxon>
        <taxon>Formicoidea</taxon>
        <taxon>Formicidae</taxon>
        <taxon>Myrmicinae</taxon>
        <taxon>Temnothorax</taxon>
    </lineage>
</organism>
<dbReference type="AlphaFoldDB" id="A0A6J1R287"/>
<dbReference type="GO" id="GO:0003824">
    <property type="term" value="F:catalytic activity"/>
    <property type="evidence" value="ECO:0007669"/>
    <property type="project" value="InterPro"/>
</dbReference>
<proteinExistence type="predicted"/>
<reference evidence="3" key="1">
    <citation type="submission" date="2025-08" db="UniProtKB">
        <authorList>
            <consortium name="RefSeq"/>
        </authorList>
    </citation>
    <scope>IDENTIFICATION</scope>
    <source>
        <tissue evidence="3">Whole body</tissue>
    </source>
</reference>
<gene>
    <name evidence="3" type="primary">LOC112464262</name>
</gene>
<name>A0A6J1R287_9HYME</name>
<accession>A0A6J1R287</accession>
<feature type="non-terminal residue" evidence="3">
    <location>
        <position position="1"/>
    </location>
</feature>
<dbReference type="InterPro" id="IPR036691">
    <property type="entry name" value="Endo/exonu/phosph_ase_sf"/>
</dbReference>
<dbReference type="SUPFAM" id="SSF56219">
    <property type="entry name" value="DNase I-like"/>
    <property type="match status" value="1"/>
</dbReference>
<dbReference type="PANTHER" id="PTHR23227:SF67">
    <property type="entry name" value="CRANIOFACIAL DEVELOPMENT PROTEIN 2-LIKE"/>
    <property type="match status" value="1"/>
</dbReference>
<dbReference type="Pfam" id="PF14529">
    <property type="entry name" value="Exo_endo_phos_2"/>
    <property type="match status" value="1"/>
</dbReference>
<feature type="domain" description="Endonuclease/exonuclease/phosphatase" evidence="1">
    <location>
        <begin position="178"/>
        <end position="316"/>
    </location>
</feature>
<dbReference type="GeneID" id="112464262"/>
<dbReference type="PANTHER" id="PTHR23227">
    <property type="entry name" value="BUCENTAUR RELATED"/>
    <property type="match status" value="1"/>
</dbReference>